<evidence type="ECO:0000313" key="4">
    <source>
        <dbReference type="EMBL" id="MFD0950537.1"/>
    </source>
</evidence>
<dbReference type="SMART" id="SM00448">
    <property type="entry name" value="REC"/>
    <property type="match status" value="1"/>
</dbReference>
<feature type="domain" description="Response regulatory" evidence="3">
    <location>
        <begin position="7"/>
        <end position="122"/>
    </location>
</feature>
<keyword evidence="1 2" id="KW-0597">Phosphoprotein</keyword>
<evidence type="ECO:0000313" key="5">
    <source>
        <dbReference type="Proteomes" id="UP001597044"/>
    </source>
</evidence>
<dbReference type="RefSeq" id="WP_340676005.1">
    <property type="nucleotide sequence ID" value="NZ_JBHTIT010000001.1"/>
</dbReference>
<dbReference type="Proteomes" id="UP001597044">
    <property type="component" value="Unassembled WGS sequence"/>
</dbReference>
<protein>
    <submittedName>
        <fullName evidence="4">Response regulator</fullName>
    </submittedName>
</protein>
<dbReference type="CDD" id="cd17569">
    <property type="entry name" value="REC_HupR-like"/>
    <property type="match status" value="1"/>
</dbReference>
<dbReference type="SUPFAM" id="SSF52172">
    <property type="entry name" value="CheY-like"/>
    <property type="match status" value="1"/>
</dbReference>
<dbReference type="Gene3D" id="3.40.50.2300">
    <property type="match status" value="1"/>
</dbReference>
<dbReference type="InterPro" id="IPR001789">
    <property type="entry name" value="Sig_transdc_resp-reg_receiver"/>
</dbReference>
<dbReference type="EMBL" id="JBHTIT010000001">
    <property type="protein sequence ID" value="MFD0950537.1"/>
    <property type="molecule type" value="Genomic_DNA"/>
</dbReference>
<keyword evidence="5" id="KW-1185">Reference proteome</keyword>
<dbReference type="Pfam" id="PF00072">
    <property type="entry name" value="Response_reg"/>
    <property type="match status" value="1"/>
</dbReference>
<evidence type="ECO:0000256" key="1">
    <source>
        <dbReference type="ARBA" id="ARBA00022553"/>
    </source>
</evidence>
<proteinExistence type="predicted"/>
<dbReference type="InterPro" id="IPR011006">
    <property type="entry name" value="CheY-like_superfamily"/>
</dbReference>
<name>A0ABW3HHG1_9GAMM</name>
<dbReference type="PANTHER" id="PTHR44591">
    <property type="entry name" value="STRESS RESPONSE REGULATOR PROTEIN 1"/>
    <property type="match status" value="1"/>
</dbReference>
<gene>
    <name evidence="4" type="ORF">ACFQ0F_09090</name>
</gene>
<organism evidence="4 5">
    <name type="scientific">Paraperlucidibaca wandonensis</name>
    <dbReference type="NCBI Taxonomy" id="1268273"/>
    <lineage>
        <taxon>Bacteria</taxon>
        <taxon>Pseudomonadati</taxon>
        <taxon>Pseudomonadota</taxon>
        <taxon>Gammaproteobacteria</taxon>
        <taxon>Moraxellales</taxon>
        <taxon>Moraxellaceae</taxon>
        <taxon>Paraperlucidibaca</taxon>
    </lineage>
</organism>
<comment type="caution">
    <text evidence="4">The sequence shown here is derived from an EMBL/GenBank/DDBJ whole genome shotgun (WGS) entry which is preliminary data.</text>
</comment>
<dbReference type="Pfam" id="PF13487">
    <property type="entry name" value="HD_5"/>
    <property type="match status" value="1"/>
</dbReference>
<feature type="modified residue" description="4-aspartylphosphate" evidence="2">
    <location>
        <position position="56"/>
    </location>
</feature>
<accession>A0ABW3HHG1</accession>
<evidence type="ECO:0000256" key="2">
    <source>
        <dbReference type="PROSITE-ProRule" id="PRU00169"/>
    </source>
</evidence>
<dbReference type="PANTHER" id="PTHR44591:SF19">
    <property type="entry name" value="TWO-COMPONENT RESPONSE REGULATOR-RELATED"/>
    <property type="match status" value="1"/>
</dbReference>
<dbReference type="InterPro" id="IPR050595">
    <property type="entry name" value="Bact_response_regulator"/>
</dbReference>
<dbReference type="PROSITE" id="PS50110">
    <property type="entry name" value="RESPONSE_REGULATORY"/>
    <property type="match status" value="1"/>
</dbReference>
<sequence>MSAELPQILCIDDDVQVLQGLRLSLRQLGEVHLAESGEAALALLADLPRLAVIICDMRMPGMTGDAVLAQCRQRSPLATRMLLTGYSDIDAAMRAVNQGHIFRFLNKPCPRDEIHLAVNDALAQYRLVTAEKELLEKTVKGCMQALVEALAMASPASFGQARRIADLVQGVSTRLQLEASWASSMAAMLVNLGMVSLPVSLQEKVMRDLKLSQAEQRDLASAHQRTWDLLANIPRIEPVLELICAIEPSLAHKKRLSSFSLADQAHVIRVVQAYVRLEASGLPTREAMAMLAEVYGDDGRILQALHEELGPQSDISRQLKLTPDMLREGMVLLEAVNTPRGILLAPAGYVVNDSFVERLIYNCPEMKDERIAVLIPPELIGYLHHQLQTKGAGPDEPEALAKE</sequence>
<evidence type="ECO:0000259" key="3">
    <source>
        <dbReference type="PROSITE" id="PS50110"/>
    </source>
</evidence>
<reference evidence="5" key="1">
    <citation type="journal article" date="2019" name="Int. J. Syst. Evol. Microbiol.">
        <title>The Global Catalogue of Microorganisms (GCM) 10K type strain sequencing project: providing services to taxonomists for standard genome sequencing and annotation.</title>
        <authorList>
            <consortium name="The Broad Institute Genomics Platform"/>
            <consortium name="The Broad Institute Genome Sequencing Center for Infectious Disease"/>
            <person name="Wu L."/>
            <person name="Ma J."/>
        </authorList>
    </citation>
    <scope>NUCLEOTIDE SEQUENCE [LARGE SCALE GENOMIC DNA]</scope>
    <source>
        <strain evidence="5">CCUG 63419</strain>
    </source>
</reference>